<dbReference type="AlphaFoldDB" id="A0A137NQC6"/>
<sequence length="196" mass="22737">MSTLTWRYLVTDAQSTQAYYNRVVSQQREFIQFTDYTSRVERRLNSFPADINSIVDASQVSSYWVCDAAECFDVICILYPGLTWPRLSQANPFAFCHPVIRSTAGHPNWELRLAERMFYELRNIYVDIEAGAVWPHNMPQLQDPGVRQRELVEVLLSYHQTNNPGGVNSSALKCCLWNWFHNFLSFAGEDISVYHQ</sequence>
<proteinExistence type="predicted"/>
<gene>
    <name evidence="1" type="ORF">CONCODRAFT_13646</name>
</gene>
<dbReference type="EMBL" id="KQ965049">
    <property type="protein sequence ID" value="KXN64951.1"/>
    <property type="molecule type" value="Genomic_DNA"/>
</dbReference>
<accession>A0A137NQC6</accession>
<reference evidence="1 2" key="1">
    <citation type="journal article" date="2015" name="Genome Biol. Evol.">
        <title>Phylogenomic analyses indicate that early fungi evolved digesting cell walls of algal ancestors of land plants.</title>
        <authorList>
            <person name="Chang Y."/>
            <person name="Wang S."/>
            <person name="Sekimoto S."/>
            <person name="Aerts A.L."/>
            <person name="Choi C."/>
            <person name="Clum A."/>
            <person name="LaButti K.M."/>
            <person name="Lindquist E.A."/>
            <person name="Yee Ngan C."/>
            <person name="Ohm R.A."/>
            <person name="Salamov A.A."/>
            <person name="Grigoriev I.V."/>
            <person name="Spatafora J.W."/>
            <person name="Berbee M.L."/>
        </authorList>
    </citation>
    <scope>NUCLEOTIDE SEQUENCE [LARGE SCALE GENOMIC DNA]</scope>
    <source>
        <strain evidence="1 2">NRRL 28638</strain>
    </source>
</reference>
<dbReference type="Proteomes" id="UP000070444">
    <property type="component" value="Unassembled WGS sequence"/>
</dbReference>
<evidence type="ECO:0000313" key="2">
    <source>
        <dbReference type="Proteomes" id="UP000070444"/>
    </source>
</evidence>
<organism evidence="1 2">
    <name type="scientific">Conidiobolus coronatus (strain ATCC 28846 / CBS 209.66 / NRRL 28638)</name>
    <name type="common">Delacroixia coronata</name>
    <dbReference type="NCBI Taxonomy" id="796925"/>
    <lineage>
        <taxon>Eukaryota</taxon>
        <taxon>Fungi</taxon>
        <taxon>Fungi incertae sedis</taxon>
        <taxon>Zoopagomycota</taxon>
        <taxon>Entomophthoromycotina</taxon>
        <taxon>Entomophthoromycetes</taxon>
        <taxon>Entomophthorales</taxon>
        <taxon>Ancylistaceae</taxon>
        <taxon>Conidiobolus</taxon>
    </lineage>
</organism>
<evidence type="ECO:0000313" key="1">
    <source>
        <dbReference type="EMBL" id="KXN64951.1"/>
    </source>
</evidence>
<name>A0A137NQC6_CONC2</name>
<keyword evidence="2" id="KW-1185">Reference proteome</keyword>
<protein>
    <submittedName>
        <fullName evidence="1">Uncharacterized protein</fullName>
    </submittedName>
</protein>